<organism evidence="5 7">
    <name type="scientific">Streptococcus salivarius</name>
    <dbReference type="NCBI Taxonomy" id="1304"/>
    <lineage>
        <taxon>Bacteria</taxon>
        <taxon>Bacillati</taxon>
        <taxon>Bacillota</taxon>
        <taxon>Bacilli</taxon>
        <taxon>Lactobacillales</taxon>
        <taxon>Streptococcaceae</taxon>
        <taxon>Streptococcus</taxon>
    </lineage>
</organism>
<reference evidence="5 7" key="1">
    <citation type="submission" date="2014-04" db="EMBL/GenBank/DDBJ databases">
        <title>Variable characteristics of bacteriocin-producing Streptococcus salivarius strains isolated from Malaysian subjects.</title>
        <authorList>
            <person name="Philip K."/>
            <person name="Barbour A."/>
        </authorList>
    </citation>
    <scope>NUCLEOTIDE SEQUENCE [LARGE SCALE GENOMIC DNA]</scope>
    <source>
        <strain evidence="5 7">NU10</strain>
    </source>
</reference>
<evidence type="ECO:0000256" key="3">
    <source>
        <dbReference type="PROSITE-ProRule" id="PRU00591"/>
    </source>
</evidence>
<evidence type="ECO:0000256" key="4">
    <source>
        <dbReference type="SAM" id="MobiDB-lite"/>
    </source>
</evidence>
<accession>A0A074IXT0</accession>
<dbReference type="EMBL" id="JJMT01000015">
    <property type="protein sequence ID" value="KEO44905.1"/>
    <property type="molecule type" value="Genomic_DNA"/>
</dbReference>
<dbReference type="InterPro" id="IPR022263">
    <property type="entry name" value="KxYKxGKxW"/>
</dbReference>
<dbReference type="Proteomes" id="UP001210204">
    <property type="component" value="Unassembled WGS sequence"/>
</dbReference>
<reference evidence="6" key="2">
    <citation type="submission" date="2023-01" db="EMBL/GenBank/DDBJ databases">
        <title>Human gut microbiome strain richness.</title>
        <authorList>
            <person name="Chen-Liaw A."/>
        </authorList>
    </citation>
    <scope>NUCLEOTIDE SEQUENCE</scope>
    <source>
        <strain evidence="6">1001095st1_G4_1001095IJ_161003</strain>
    </source>
</reference>
<dbReference type="SUPFAM" id="SSF69360">
    <property type="entry name" value="Cell wall binding repeat"/>
    <property type="match status" value="5"/>
</dbReference>
<protein>
    <submittedName>
        <fullName evidence="5">Glucosyl transferase</fullName>
    </submittedName>
    <submittedName>
        <fullName evidence="6">KxYKxGKxW signal peptide domain-containing protein</fullName>
    </submittedName>
</protein>
<dbReference type="EMBL" id="JAQMJT010000007">
    <property type="protein sequence ID" value="MDB8614171.1"/>
    <property type="molecule type" value="Genomic_DNA"/>
</dbReference>
<feature type="compositionally biased region" description="Low complexity" evidence="4">
    <location>
        <begin position="107"/>
        <end position="129"/>
    </location>
</feature>
<evidence type="ECO:0000313" key="5">
    <source>
        <dbReference type="EMBL" id="KEO44905.1"/>
    </source>
</evidence>
<gene>
    <name evidence="5" type="ORF">DL07_03280</name>
    <name evidence="6" type="ORF">PNU26_07155</name>
</gene>
<dbReference type="RefSeq" id="WP_037602197.1">
    <property type="nucleotide sequence ID" value="NZ_JADOZZ010000007.1"/>
</dbReference>
<feature type="repeat" description="Cell wall-binding" evidence="3">
    <location>
        <begin position="409"/>
        <end position="429"/>
    </location>
</feature>
<proteinExistence type="predicted"/>
<feature type="repeat" description="Cell wall-binding" evidence="3">
    <location>
        <begin position="916"/>
        <end position="935"/>
    </location>
</feature>
<evidence type="ECO:0000256" key="2">
    <source>
        <dbReference type="ARBA" id="ARBA00022737"/>
    </source>
</evidence>
<dbReference type="Pfam" id="PF19127">
    <property type="entry name" value="Choline_bind_3"/>
    <property type="match status" value="9"/>
</dbReference>
<dbReference type="GO" id="GO:0016740">
    <property type="term" value="F:transferase activity"/>
    <property type="evidence" value="ECO:0007669"/>
    <property type="project" value="UniProtKB-KW"/>
</dbReference>
<dbReference type="InterPro" id="IPR027636">
    <property type="entry name" value="Glucan-bd_rpt"/>
</dbReference>
<evidence type="ECO:0000256" key="1">
    <source>
        <dbReference type="ARBA" id="ARBA00022729"/>
    </source>
</evidence>
<keyword evidence="5" id="KW-0808">Transferase</keyword>
<dbReference type="InterPro" id="IPR018337">
    <property type="entry name" value="Cell_wall/Cho-bd_repeat"/>
</dbReference>
<dbReference type="Gene3D" id="2.10.270.10">
    <property type="entry name" value="Cholin Binding"/>
    <property type="match status" value="8"/>
</dbReference>
<dbReference type="NCBIfam" id="TIGR03715">
    <property type="entry name" value="KxYKxGKxW"/>
    <property type="match status" value="1"/>
</dbReference>
<keyword evidence="1" id="KW-0732">Signal</keyword>
<dbReference type="AlphaFoldDB" id="A0A074IXT0"/>
<feature type="repeat" description="Cell wall-binding" evidence="3">
    <location>
        <begin position="473"/>
        <end position="492"/>
    </location>
</feature>
<evidence type="ECO:0000313" key="6">
    <source>
        <dbReference type="EMBL" id="MDB8614171.1"/>
    </source>
</evidence>
<dbReference type="NCBIfam" id="TIGR04035">
    <property type="entry name" value="glucan_65_rpt"/>
    <property type="match status" value="7"/>
</dbReference>
<comment type="caution">
    <text evidence="5">The sequence shown here is derived from an EMBL/GenBank/DDBJ whole genome shotgun (WGS) entry which is preliminary data.</text>
</comment>
<dbReference type="PROSITE" id="PS51170">
    <property type="entry name" value="CW"/>
    <property type="match status" value="3"/>
</dbReference>
<dbReference type="Proteomes" id="UP000027855">
    <property type="component" value="Unassembled WGS sequence"/>
</dbReference>
<keyword evidence="2" id="KW-0677">Repeat</keyword>
<dbReference type="Pfam" id="PF01473">
    <property type="entry name" value="Choline_bind_1"/>
    <property type="match status" value="2"/>
</dbReference>
<evidence type="ECO:0000313" key="7">
    <source>
        <dbReference type="Proteomes" id="UP000027855"/>
    </source>
</evidence>
<feature type="region of interest" description="Disordered" evidence="4">
    <location>
        <begin position="88"/>
        <end position="136"/>
    </location>
</feature>
<dbReference type="Pfam" id="PF19258">
    <property type="entry name" value="KxYKxGKxW_sig"/>
    <property type="match status" value="1"/>
</dbReference>
<sequence>MENKVHFKLHKVKKQWVTIAVSGLALGASLIGVGVSADEQAANQVTSASTPESVSQDPELVVTETTVATTKANQGATNKATDTTATVTTDKQPVLKEDQASSTYNLSSGETRTATSTSETASTVTEVNSQAPESVETTVVSGGQFKSDAEGNWYYLKDGKNLTGAQNVDHFDLYFHEDGKQAKGEIITENGQSYYYDKANGRKVTNTSINIDGQAYKADAQGRLTAVLPETNKRNQFIEDNNQNWYYLGKDGKPVTGAQNIDGFNLYFHEDGRQAKNEIVTINGDSYYFDKDNGRRVTGLQALNNVNHKYFGFYYFDKDGKMVKDDFITENGNLYYFDATGNQPNFVFVSDKAGNWYYINDFKATKGFSDPFGFQTEFLDRSQAHYKTSVQNLNGQQYYFDPKTGIMVTNRYVSDDKGNWYYFGKDGKALHGFQTVDGSLHYFNDNGQQVKGDFLYYGNDIYYFDKDNGNPVTNQFINRDNSWYYFGADGKAVSGFQTINGQNLYFHEYGVQAKGQLVTVGGKTYYFDPNTGDKWVHRSLTLNGTVYNFDSNGVATTKADQTTNRNQFVKGTDQEWYYYDANGKKVTGFQTINKDLFYFNDKGQQVRGKIFNLGDNHYFANKDTGAVLRNAFYHDKSTGRYGDFSENIYYAGNDGAFKTGWFEVDGNRYYGSDYSDDDTPKGNLYTGVINSQLFSPDGKLLTNGLYPEFKRTGENSYELEGVYVTDADGNIKEGPYQYDGKILGSKYSNVRQSQWSTFDEWDILNGHLYHFDSTPMTFTAPNGQKVTTNVAIATTNKALTYRGVTFNFDAKGIDAAKEKAIHFDQLQTDRSGTSYLYENGQKVTGLKTFDGVTYYFYEDGRQAKGTEVTINGKTYQFDQLTGIMTRNAFSKSYNYEGSPRFPYYPTRYYGNDGAALTGWQTIDGKDYYFRASGNLETGRFVIGDRAYNADDNGVVADRKGEPAYRNRIVYDKGDNYYYNDKGEKVTGFQEVDGKVLYFDAEGKQVKGRFVTVDNYTYYLDPKTGEKYTNRSVLIDGKLYTFDKEGHVVS</sequence>
<name>A0A074IXT0_STRSL</name>